<dbReference type="AlphaFoldDB" id="A0A016SN15"/>
<comment type="caution">
    <text evidence="2">The sequence shown here is derived from an EMBL/GenBank/DDBJ whole genome shotgun (WGS) entry which is preliminary data.</text>
</comment>
<keyword evidence="3" id="KW-1185">Reference proteome</keyword>
<feature type="transmembrane region" description="Helical" evidence="1">
    <location>
        <begin position="34"/>
        <end position="55"/>
    </location>
</feature>
<keyword evidence="1" id="KW-1133">Transmembrane helix</keyword>
<accession>A0A016SN15</accession>
<dbReference type="EMBL" id="JARK01001534">
    <property type="protein sequence ID" value="EYB92048.1"/>
    <property type="molecule type" value="Genomic_DNA"/>
</dbReference>
<feature type="transmembrane region" description="Helical" evidence="1">
    <location>
        <begin position="76"/>
        <end position="98"/>
    </location>
</feature>
<sequence>MTLTDVADTEMATLGSVSTAVSPRIGRFFFCVQVTYYLICGILGLYVASWQRFYISLTGEKNVEIPDQRLRHVAKAYIVAVGVSRFLLYCLLCGNVALKDF</sequence>
<protein>
    <submittedName>
        <fullName evidence="2">Uncharacterized protein</fullName>
    </submittedName>
</protein>
<dbReference type="Proteomes" id="UP000024635">
    <property type="component" value="Unassembled WGS sequence"/>
</dbReference>
<reference evidence="3" key="1">
    <citation type="journal article" date="2015" name="Nat. Genet.">
        <title>The genome and transcriptome of the zoonotic hookworm Ancylostoma ceylanicum identify infection-specific gene families.</title>
        <authorList>
            <person name="Schwarz E.M."/>
            <person name="Hu Y."/>
            <person name="Antoshechkin I."/>
            <person name="Miller M.M."/>
            <person name="Sternberg P.W."/>
            <person name="Aroian R.V."/>
        </authorList>
    </citation>
    <scope>NUCLEOTIDE SEQUENCE</scope>
    <source>
        <strain evidence="3">HY135</strain>
    </source>
</reference>
<keyword evidence="1" id="KW-0472">Membrane</keyword>
<organism evidence="2 3">
    <name type="scientific">Ancylostoma ceylanicum</name>
    <dbReference type="NCBI Taxonomy" id="53326"/>
    <lineage>
        <taxon>Eukaryota</taxon>
        <taxon>Metazoa</taxon>
        <taxon>Ecdysozoa</taxon>
        <taxon>Nematoda</taxon>
        <taxon>Chromadorea</taxon>
        <taxon>Rhabditida</taxon>
        <taxon>Rhabditina</taxon>
        <taxon>Rhabditomorpha</taxon>
        <taxon>Strongyloidea</taxon>
        <taxon>Ancylostomatidae</taxon>
        <taxon>Ancylostomatinae</taxon>
        <taxon>Ancylostoma</taxon>
    </lineage>
</organism>
<keyword evidence="1" id="KW-0812">Transmembrane</keyword>
<evidence type="ECO:0000313" key="2">
    <source>
        <dbReference type="EMBL" id="EYB92048.1"/>
    </source>
</evidence>
<gene>
    <name evidence="2" type="primary">Acey_s0198.g1606</name>
    <name evidence="2" type="ORF">Y032_0198g1606</name>
</gene>
<evidence type="ECO:0000256" key="1">
    <source>
        <dbReference type="SAM" id="Phobius"/>
    </source>
</evidence>
<name>A0A016SN15_9BILA</name>
<evidence type="ECO:0000313" key="3">
    <source>
        <dbReference type="Proteomes" id="UP000024635"/>
    </source>
</evidence>
<proteinExistence type="predicted"/>